<organism evidence="1 2">
    <name type="scientific">Gelidibacter algens</name>
    <dbReference type="NCBI Taxonomy" id="49280"/>
    <lineage>
        <taxon>Bacteria</taxon>
        <taxon>Pseudomonadati</taxon>
        <taxon>Bacteroidota</taxon>
        <taxon>Flavobacteriia</taxon>
        <taxon>Flavobacteriales</taxon>
        <taxon>Flavobacteriaceae</taxon>
        <taxon>Gelidibacter</taxon>
    </lineage>
</organism>
<gene>
    <name evidence="1" type="ORF">LX77_02410</name>
</gene>
<comment type="caution">
    <text evidence="1">The sequence shown here is derived from an EMBL/GenBank/DDBJ whole genome shotgun (WGS) entry which is preliminary data.</text>
</comment>
<evidence type="ECO:0000313" key="1">
    <source>
        <dbReference type="EMBL" id="RAJ22465.1"/>
    </source>
</evidence>
<dbReference type="Proteomes" id="UP000248987">
    <property type="component" value="Unassembled WGS sequence"/>
</dbReference>
<evidence type="ECO:0000313" key="2">
    <source>
        <dbReference type="Proteomes" id="UP000248987"/>
    </source>
</evidence>
<dbReference type="InterPro" id="IPR025833">
    <property type="entry name" value="GDYXXLXY"/>
</dbReference>
<dbReference type="AlphaFoldDB" id="A0A1A7R417"/>
<dbReference type="RefSeq" id="WP_066431950.1">
    <property type="nucleotide sequence ID" value="NZ_LZRN01000008.1"/>
</dbReference>
<dbReference type="OrthoDB" id="4868247at2"/>
<accession>A0A1A7R417</accession>
<name>A0A1A7R417_9FLAO</name>
<dbReference type="Pfam" id="PF14345">
    <property type="entry name" value="GDYXXLXY"/>
    <property type="match status" value="1"/>
</dbReference>
<proteinExistence type="predicted"/>
<dbReference type="STRING" id="49280.A9996_05360"/>
<keyword evidence="2" id="KW-1185">Reference proteome</keyword>
<protein>
    <submittedName>
        <fullName evidence="1">GDYXXLXY motif protein</fullName>
    </submittedName>
</protein>
<dbReference type="EMBL" id="QLLQ01000009">
    <property type="protein sequence ID" value="RAJ22465.1"/>
    <property type="molecule type" value="Genomic_DNA"/>
</dbReference>
<sequence length="185" mass="21049">MKAIYIFLLFVVVVLAQIFVPARMIYDQENVIATGTAYKFKTQPVDPSDPFKGKYIRLNYDVNSAPSNDTTWIPSAPIYITLTTDEAGFAMVKAISKEVPGDLDYLELKANWYNAYEKRVEFSLPFDEFYMNETKAYDAEVAHANAQRDSVPNNTYALVYVLNGRAVLDNVFINEVPIGDYVEKR</sequence>
<reference evidence="1 2" key="1">
    <citation type="submission" date="2018-06" db="EMBL/GenBank/DDBJ databases">
        <title>Genomic Encyclopedia of Archaeal and Bacterial Type Strains, Phase II (KMG-II): from individual species to whole genera.</title>
        <authorList>
            <person name="Goeker M."/>
        </authorList>
    </citation>
    <scope>NUCLEOTIDE SEQUENCE [LARGE SCALE GENOMIC DNA]</scope>
    <source>
        <strain evidence="1 2">DSM 12408</strain>
    </source>
</reference>